<protein>
    <submittedName>
        <fullName evidence="1">Uncharacterized protein</fullName>
    </submittedName>
</protein>
<name>A0A1M6L2I4_9CLOT</name>
<reference evidence="1 2" key="1">
    <citation type="submission" date="2016-11" db="EMBL/GenBank/DDBJ databases">
        <authorList>
            <person name="Jaros S."/>
            <person name="Januszkiewicz K."/>
            <person name="Wedrychowicz H."/>
        </authorList>
    </citation>
    <scope>NUCLEOTIDE SEQUENCE [LARGE SCALE GENOMIC DNA]</scope>
    <source>
        <strain evidence="1 2">DSM 21864</strain>
    </source>
</reference>
<evidence type="ECO:0000313" key="2">
    <source>
        <dbReference type="Proteomes" id="UP000184080"/>
    </source>
</evidence>
<sequence length="37" mass="4247">MKTQTVKARIINESGRDISKELTELIAKLYKEGKLKL</sequence>
<dbReference type="Proteomes" id="UP000184080">
    <property type="component" value="Unassembled WGS sequence"/>
</dbReference>
<dbReference type="EMBL" id="FQZO01000006">
    <property type="protein sequence ID" value="SHJ65475.1"/>
    <property type="molecule type" value="Genomic_DNA"/>
</dbReference>
<evidence type="ECO:0000313" key="1">
    <source>
        <dbReference type="EMBL" id="SHJ65475.1"/>
    </source>
</evidence>
<accession>A0A1M6L2I4</accession>
<dbReference type="AlphaFoldDB" id="A0A1M6L2I4"/>
<organism evidence="1 2">
    <name type="scientific">Clostridium amylolyticum</name>
    <dbReference type="NCBI Taxonomy" id="1121298"/>
    <lineage>
        <taxon>Bacteria</taxon>
        <taxon>Bacillati</taxon>
        <taxon>Bacillota</taxon>
        <taxon>Clostridia</taxon>
        <taxon>Eubacteriales</taxon>
        <taxon>Clostridiaceae</taxon>
        <taxon>Clostridium</taxon>
    </lineage>
</organism>
<proteinExistence type="predicted"/>
<keyword evidence="2" id="KW-1185">Reference proteome</keyword>
<dbReference type="STRING" id="1121298.SAMN05444401_3586"/>
<gene>
    <name evidence="1" type="ORF">SAMN05444401_3586</name>
</gene>